<comment type="subcellular location">
    <subcellularLocation>
        <location evidence="1">Membrane</location>
        <topology evidence="1">Multi-pass membrane protein</topology>
    </subcellularLocation>
</comment>
<dbReference type="InterPro" id="IPR058533">
    <property type="entry name" value="Cation_efflux_TM"/>
</dbReference>
<organism evidence="9 10">
    <name type="scientific">Coniella lustricola</name>
    <dbReference type="NCBI Taxonomy" id="2025994"/>
    <lineage>
        <taxon>Eukaryota</taxon>
        <taxon>Fungi</taxon>
        <taxon>Dikarya</taxon>
        <taxon>Ascomycota</taxon>
        <taxon>Pezizomycotina</taxon>
        <taxon>Sordariomycetes</taxon>
        <taxon>Sordariomycetidae</taxon>
        <taxon>Diaporthales</taxon>
        <taxon>Schizoparmaceae</taxon>
        <taxon>Coniella</taxon>
    </lineage>
</organism>
<dbReference type="EMBL" id="KZ678419">
    <property type="protein sequence ID" value="PSR90456.1"/>
    <property type="molecule type" value="Genomic_DNA"/>
</dbReference>
<evidence type="ECO:0000256" key="2">
    <source>
        <dbReference type="ARBA" id="ARBA00022448"/>
    </source>
</evidence>
<dbReference type="SUPFAM" id="SSF160240">
    <property type="entry name" value="Cation efflux protein cytoplasmic domain-like"/>
    <property type="match status" value="1"/>
</dbReference>
<dbReference type="STRING" id="2025994.A0A2T3ABG4"/>
<evidence type="ECO:0000256" key="7">
    <source>
        <dbReference type="SAM" id="Phobius"/>
    </source>
</evidence>
<gene>
    <name evidence="9" type="ORF">BD289DRAFT_473440</name>
</gene>
<dbReference type="GO" id="GO:0030003">
    <property type="term" value="P:intracellular monoatomic cation homeostasis"/>
    <property type="evidence" value="ECO:0007669"/>
    <property type="project" value="UniProtKB-ARBA"/>
</dbReference>
<evidence type="ECO:0000256" key="1">
    <source>
        <dbReference type="ARBA" id="ARBA00004141"/>
    </source>
</evidence>
<feature type="transmembrane region" description="Helical" evidence="7">
    <location>
        <begin position="327"/>
        <end position="347"/>
    </location>
</feature>
<protein>
    <recommendedName>
        <fullName evidence="8">Cation efflux protein transmembrane domain-containing protein</fullName>
    </recommendedName>
</protein>
<feature type="transmembrane region" description="Helical" evidence="7">
    <location>
        <begin position="300"/>
        <end position="321"/>
    </location>
</feature>
<name>A0A2T3ABG4_9PEZI</name>
<dbReference type="GO" id="GO:0008324">
    <property type="term" value="F:monoatomic cation transmembrane transporter activity"/>
    <property type="evidence" value="ECO:0007669"/>
    <property type="project" value="InterPro"/>
</dbReference>
<dbReference type="FunFam" id="3.30.70.1350:FF:000004">
    <property type="entry name" value="Cation diffusion facilitator 10"/>
    <property type="match status" value="1"/>
</dbReference>
<dbReference type="Proteomes" id="UP000241462">
    <property type="component" value="Unassembled WGS sequence"/>
</dbReference>
<accession>A0A2T3ABG4</accession>
<dbReference type="InterPro" id="IPR036837">
    <property type="entry name" value="Cation_efflux_CTD_sf"/>
</dbReference>
<dbReference type="OrthoDB" id="78296at2759"/>
<keyword evidence="5 7" id="KW-0472">Membrane</keyword>
<dbReference type="Gene3D" id="1.20.1510.10">
    <property type="entry name" value="Cation efflux protein transmembrane domain"/>
    <property type="match status" value="1"/>
</dbReference>
<dbReference type="InterPro" id="IPR027469">
    <property type="entry name" value="Cation_efflux_TMD_sf"/>
</dbReference>
<feature type="compositionally biased region" description="Polar residues" evidence="6">
    <location>
        <begin position="208"/>
        <end position="219"/>
    </location>
</feature>
<dbReference type="SUPFAM" id="SSF161111">
    <property type="entry name" value="Cation efflux protein transmembrane domain-like"/>
    <property type="match status" value="1"/>
</dbReference>
<reference evidence="9 10" key="1">
    <citation type="journal article" date="2018" name="Mycol. Prog.">
        <title>Coniella lustricola, a new species from submerged detritus.</title>
        <authorList>
            <person name="Raudabaugh D.B."/>
            <person name="Iturriaga T."/>
            <person name="Carver A."/>
            <person name="Mondo S."/>
            <person name="Pangilinan J."/>
            <person name="Lipzen A."/>
            <person name="He G."/>
            <person name="Amirebrahimi M."/>
            <person name="Grigoriev I.V."/>
            <person name="Miller A.N."/>
        </authorList>
    </citation>
    <scope>NUCLEOTIDE SEQUENCE [LARGE SCALE GENOMIC DNA]</scope>
    <source>
        <strain evidence="9 10">B22-T-1</strain>
    </source>
</reference>
<evidence type="ECO:0000313" key="10">
    <source>
        <dbReference type="Proteomes" id="UP000241462"/>
    </source>
</evidence>
<feature type="transmembrane region" description="Helical" evidence="7">
    <location>
        <begin position="368"/>
        <end position="386"/>
    </location>
</feature>
<evidence type="ECO:0000256" key="3">
    <source>
        <dbReference type="ARBA" id="ARBA00022692"/>
    </source>
</evidence>
<dbReference type="FunFam" id="1.20.1510.10:FF:000005">
    <property type="entry name" value="Putative Cation diffusion facilitator 1"/>
    <property type="match status" value="1"/>
</dbReference>
<dbReference type="Gene3D" id="3.30.70.1350">
    <property type="entry name" value="Cation efflux protein, cytoplasmic domain"/>
    <property type="match status" value="1"/>
</dbReference>
<dbReference type="InParanoid" id="A0A2T3ABG4"/>
<evidence type="ECO:0000256" key="6">
    <source>
        <dbReference type="SAM" id="MobiDB-lite"/>
    </source>
</evidence>
<evidence type="ECO:0000256" key="5">
    <source>
        <dbReference type="ARBA" id="ARBA00023136"/>
    </source>
</evidence>
<keyword evidence="2" id="KW-0813">Transport</keyword>
<dbReference type="Pfam" id="PF01545">
    <property type="entry name" value="Cation_efflux"/>
    <property type="match status" value="1"/>
</dbReference>
<evidence type="ECO:0000256" key="4">
    <source>
        <dbReference type="ARBA" id="ARBA00022989"/>
    </source>
</evidence>
<evidence type="ECO:0000259" key="8">
    <source>
        <dbReference type="Pfam" id="PF01545"/>
    </source>
</evidence>
<keyword evidence="3 7" id="KW-0812">Transmembrane</keyword>
<dbReference type="PANTHER" id="PTHR43840:SF4">
    <property type="entry name" value="CDF DIVALENT METAL CATION TRANSPORTER (EUROFUNG)"/>
    <property type="match status" value="1"/>
</dbReference>
<dbReference type="GO" id="GO:0098771">
    <property type="term" value="P:inorganic ion homeostasis"/>
    <property type="evidence" value="ECO:0007669"/>
    <property type="project" value="UniProtKB-ARBA"/>
</dbReference>
<keyword evidence="4 7" id="KW-1133">Transmembrane helix</keyword>
<feature type="domain" description="Cation efflux protein transmembrane" evidence="8">
    <location>
        <begin position="301"/>
        <end position="491"/>
    </location>
</feature>
<dbReference type="GO" id="GO:0016020">
    <property type="term" value="C:membrane"/>
    <property type="evidence" value="ECO:0007669"/>
    <property type="project" value="UniProtKB-SubCell"/>
</dbReference>
<proteinExistence type="predicted"/>
<dbReference type="AlphaFoldDB" id="A0A2T3ABG4"/>
<feature type="region of interest" description="Disordered" evidence="6">
    <location>
        <begin position="36"/>
        <end position="58"/>
    </location>
</feature>
<feature type="transmembrane region" description="Helical" evidence="7">
    <location>
        <begin position="398"/>
        <end position="423"/>
    </location>
</feature>
<keyword evidence="10" id="KW-1185">Reference proteome</keyword>
<dbReference type="InterPro" id="IPR050291">
    <property type="entry name" value="CDF_Transporter"/>
</dbReference>
<sequence length="587" mass="65131">MTSPSPGRRPSALVPDHEANALVLKGHGTLSNLIRTRSNATPSSPHWKHPSDDEEEVIGSSPSYLEWSTFRRRNSFPPGSVVDDGEHERRSASDERRLAGLLNEPHMRSMRLIGYRNTRYEWAKYWKTDEQLNEIKSKRLREYYERTNYLIQQYVYIDKLLDSSLPHDLLNEYNNMTASAFRRGVEVPHTISEEPTTPPTGSHPLEVSGSTSTQASINDSGSGTGPASGTGNTSSYRTVARKVKRTPKDIYRPAETSPLIYSEALDDSDDEEQDGDAKPVIPIFEDDDVETGARIVTVAIYINFAANAILLAGKIAVIVSVPSVSVLASLVDAALDFLSTVIVWTTTTLIARQDQYRYPVGRRRLEPVGVLVFSTIMITSFAQVAIEAISKLASADHAVIQLTVSAIAIMLSTIVIKGLCWFWCRLIKNSSVQALADDAMTDMIFNAGSIAFPIVGYYAQIWWLDSLGGLLLSLVVIFNWSRNASEHIKNLCGFSATADQRNVLLYLTMRFAKTIRQIQGLQAYHAGDKLNVEVDIVLDASTSLKDSHDLSESLQYVLESVPIVDRAFVHVDYASYNLPTHLEQQSG</sequence>
<feature type="region of interest" description="Disordered" evidence="6">
    <location>
        <begin position="190"/>
        <end position="239"/>
    </location>
</feature>
<dbReference type="PANTHER" id="PTHR43840">
    <property type="entry name" value="MITOCHONDRIAL METAL TRANSPORTER 1-RELATED"/>
    <property type="match status" value="1"/>
</dbReference>
<feature type="transmembrane region" description="Helical" evidence="7">
    <location>
        <begin position="435"/>
        <end position="455"/>
    </location>
</feature>
<evidence type="ECO:0000313" key="9">
    <source>
        <dbReference type="EMBL" id="PSR90456.1"/>
    </source>
</evidence>